<gene>
    <name evidence="2" type="ORF">CH367_05275</name>
</gene>
<proteinExistence type="predicted"/>
<reference evidence="2 3" key="1">
    <citation type="submission" date="2017-07" db="EMBL/GenBank/DDBJ databases">
        <title>Leptospira spp. isolated from tropical soils.</title>
        <authorList>
            <person name="Thibeaux R."/>
            <person name="Iraola G."/>
            <person name="Ferres I."/>
            <person name="Bierque E."/>
            <person name="Girault D."/>
            <person name="Soupe-Gilbert M.-E."/>
            <person name="Picardeau M."/>
            <person name="Goarant C."/>
        </authorList>
    </citation>
    <scope>NUCLEOTIDE SEQUENCE [LARGE SCALE GENOMIC DNA]</scope>
    <source>
        <strain evidence="2 3">FH4-C-A1</strain>
    </source>
</reference>
<comment type="caution">
    <text evidence="2">The sequence shown here is derived from an EMBL/GenBank/DDBJ whole genome shotgun (WGS) entry which is preliminary data.</text>
</comment>
<accession>A0ABX4NLU3</accession>
<organism evidence="2 3">
    <name type="scientific">Leptospira barantonii</name>
    <dbReference type="NCBI Taxonomy" id="2023184"/>
    <lineage>
        <taxon>Bacteria</taxon>
        <taxon>Pseudomonadati</taxon>
        <taxon>Spirochaetota</taxon>
        <taxon>Spirochaetia</taxon>
        <taxon>Leptospirales</taxon>
        <taxon>Leptospiraceae</taxon>
        <taxon>Leptospira</taxon>
    </lineage>
</organism>
<feature type="compositionally biased region" description="Basic and acidic residues" evidence="1">
    <location>
        <begin position="215"/>
        <end position="226"/>
    </location>
</feature>
<evidence type="ECO:0000313" key="3">
    <source>
        <dbReference type="Proteomes" id="UP000231879"/>
    </source>
</evidence>
<protein>
    <submittedName>
        <fullName evidence="2">Uncharacterized protein</fullName>
    </submittedName>
</protein>
<name>A0ABX4NLU3_9LEPT</name>
<evidence type="ECO:0000313" key="2">
    <source>
        <dbReference type="EMBL" id="PJZ57812.1"/>
    </source>
</evidence>
<feature type="region of interest" description="Disordered" evidence="1">
    <location>
        <begin position="202"/>
        <end position="226"/>
    </location>
</feature>
<keyword evidence="3" id="KW-1185">Reference proteome</keyword>
<dbReference type="EMBL" id="NPDS01000002">
    <property type="protein sequence ID" value="PJZ57812.1"/>
    <property type="molecule type" value="Genomic_DNA"/>
</dbReference>
<evidence type="ECO:0000256" key="1">
    <source>
        <dbReference type="SAM" id="MobiDB-lite"/>
    </source>
</evidence>
<dbReference type="Proteomes" id="UP000231879">
    <property type="component" value="Unassembled WGS sequence"/>
</dbReference>
<sequence length="226" mass="26575">MELQTFPTSFPQDYDPLYNPILSWERKGLGMLTGMSGIYNLALQWEYAFAVSGFKIFNLDCAIRFNPFVITEETRKRRVPPETLLENILIQRAFTPYQILDALRAIEQERAKDTIYFLLAPCKQFFDGDVQEDEGIFLLNKMLLILERLHAMEMPVLVVEKMQYPHPTYKNFFPRLVETSVDLWELKIEDKLSYIRTIKKPYSHSSDSPALNEKNQNHEVKVWAEQ</sequence>
<dbReference type="RefSeq" id="WP_100761461.1">
    <property type="nucleotide sequence ID" value="NZ_NPDS01000002.1"/>
</dbReference>